<keyword evidence="6" id="KW-0963">Cytoplasm</keyword>
<evidence type="ECO:0000313" key="25">
    <source>
        <dbReference type="EMBL" id="ROL50399.1"/>
    </source>
</evidence>
<dbReference type="GO" id="GO:0055013">
    <property type="term" value="P:cardiac muscle cell development"/>
    <property type="evidence" value="ECO:0007669"/>
    <property type="project" value="UniProtKB-ARBA"/>
</dbReference>
<dbReference type="FunFam" id="2.60.40.10:FF:000629">
    <property type="entry name" value="Titin b"/>
    <property type="match status" value="1"/>
</dbReference>
<dbReference type="FunFam" id="2.60.40.10:FF:000425">
    <property type="entry name" value="Myosin light chain kinase"/>
    <property type="match status" value="2"/>
</dbReference>
<feature type="compositionally biased region" description="Basic and acidic residues" evidence="23">
    <location>
        <begin position="4900"/>
        <end position="4917"/>
    </location>
</feature>
<evidence type="ECO:0000256" key="10">
    <source>
        <dbReference type="ARBA" id="ARBA00022723"/>
    </source>
</evidence>
<feature type="domain" description="Ig-like" evidence="24">
    <location>
        <begin position="3778"/>
        <end position="3837"/>
    </location>
</feature>
<evidence type="ECO:0000256" key="2">
    <source>
        <dbReference type="ARBA" id="ARBA00004123"/>
    </source>
</evidence>
<dbReference type="FunFam" id="2.60.40.10:FF:001200">
    <property type="entry name" value="Titin a"/>
    <property type="match status" value="1"/>
</dbReference>
<evidence type="ECO:0000256" key="22">
    <source>
        <dbReference type="ARBA" id="ARBA00048679"/>
    </source>
</evidence>
<keyword evidence="17" id="KW-0175">Coiled coil</keyword>
<dbReference type="InterPro" id="IPR003598">
    <property type="entry name" value="Ig_sub2"/>
</dbReference>
<feature type="compositionally biased region" description="Basic and acidic residues" evidence="23">
    <location>
        <begin position="4953"/>
        <end position="4986"/>
    </location>
</feature>
<feature type="region of interest" description="Disordered" evidence="23">
    <location>
        <begin position="755"/>
        <end position="785"/>
    </location>
</feature>
<keyword evidence="13" id="KW-0418">Kinase</keyword>
<feature type="domain" description="Ig-like" evidence="24">
    <location>
        <begin position="5992"/>
        <end position="6077"/>
    </location>
</feature>
<feature type="domain" description="Ig-like" evidence="24">
    <location>
        <begin position="1043"/>
        <end position="1133"/>
    </location>
</feature>
<feature type="domain" description="Ig-like" evidence="24">
    <location>
        <begin position="2507"/>
        <end position="2595"/>
    </location>
</feature>
<comment type="similarity">
    <text evidence="4">Belongs to the protein kinase superfamily. CAMK Ser/Thr protein kinase family.</text>
</comment>
<feature type="region of interest" description="Disordered" evidence="23">
    <location>
        <begin position="4776"/>
        <end position="4796"/>
    </location>
</feature>
<dbReference type="InterPro" id="IPR040849">
    <property type="entry name" value="MyBP-C_THB"/>
</dbReference>
<dbReference type="PANTHER" id="PTHR35971:SF5">
    <property type="entry name" value="OBSCURIN LIKE CYTOSKELETAL ADAPTOR 1"/>
    <property type="match status" value="1"/>
</dbReference>
<dbReference type="SUPFAM" id="SSF48726">
    <property type="entry name" value="Immunoglobulin"/>
    <property type="match status" value="46"/>
</dbReference>
<feature type="compositionally biased region" description="Low complexity" evidence="23">
    <location>
        <begin position="764"/>
        <end position="775"/>
    </location>
</feature>
<feature type="compositionally biased region" description="Basic and acidic residues" evidence="23">
    <location>
        <begin position="5642"/>
        <end position="5661"/>
    </location>
</feature>
<reference evidence="25 26" key="1">
    <citation type="submission" date="2018-10" db="EMBL/GenBank/DDBJ databases">
        <title>Genome assembly for a Yunnan-Guizhou Plateau 3E fish, Anabarilius grahami (Regan), and its evolutionary and genetic applications.</title>
        <authorList>
            <person name="Jiang W."/>
        </authorList>
    </citation>
    <scope>NUCLEOTIDE SEQUENCE [LARGE SCALE GENOMIC DNA]</scope>
    <source>
        <strain evidence="25">AG-KIZ</strain>
        <tissue evidence="25">Muscle</tissue>
    </source>
</reference>
<feature type="domain" description="Ig-like" evidence="24">
    <location>
        <begin position="3843"/>
        <end position="3934"/>
    </location>
</feature>
<feature type="region of interest" description="Disordered" evidence="23">
    <location>
        <begin position="5540"/>
        <end position="5887"/>
    </location>
</feature>
<dbReference type="PANTHER" id="PTHR35971">
    <property type="entry name" value="SI:DKEY-31G6.6"/>
    <property type="match status" value="1"/>
</dbReference>
<feature type="compositionally biased region" description="Polar residues" evidence="23">
    <location>
        <begin position="4865"/>
        <end position="4881"/>
    </location>
</feature>
<feature type="region of interest" description="Disordered" evidence="23">
    <location>
        <begin position="5211"/>
        <end position="5280"/>
    </location>
</feature>
<dbReference type="Proteomes" id="UP000281406">
    <property type="component" value="Unassembled WGS sequence"/>
</dbReference>
<dbReference type="Pfam" id="PF07679">
    <property type="entry name" value="I-set"/>
    <property type="match status" value="44"/>
</dbReference>
<dbReference type="FunFam" id="2.60.40.10:FF:002522">
    <property type="entry name" value="Titin b"/>
    <property type="match status" value="1"/>
</dbReference>
<feature type="domain" description="Ig-like" evidence="24">
    <location>
        <begin position="2763"/>
        <end position="2852"/>
    </location>
</feature>
<dbReference type="GO" id="GO:0005524">
    <property type="term" value="F:ATP binding"/>
    <property type="evidence" value="ECO:0007669"/>
    <property type="project" value="UniProtKB-KW"/>
</dbReference>
<feature type="compositionally biased region" description="Pro residues" evidence="23">
    <location>
        <begin position="251"/>
        <end position="265"/>
    </location>
</feature>
<feature type="region of interest" description="Disordered" evidence="23">
    <location>
        <begin position="4833"/>
        <end position="4986"/>
    </location>
</feature>
<keyword evidence="26" id="KW-1185">Reference proteome</keyword>
<dbReference type="FunFam" id="2.60.40.10:FF:000476">
    <property type="entry name" value="titin isoform X1"/>
    <property type="match status" value="1"/>
</dbReference>
<feature type="domain" description="Ig-like" evidence="24">
    <location>
        <begin position="104"/>
        <end position="192"/>
    </location>
</feature>
<dbReference type="FunFam" id="2.60.40.10:FF:000792">
    <property type="entry name" value="titin isoform X1"/>
    <property type="match status" value="1"/>
</dbReference>
<feature type="compositionally biased region" description="Basic and acidic residues" evidence="23">
    <location>
        <begin position="5544"/>
        <end position="5614"/>
    </location>
</feature>
<dbReference type="GO" id="GO:0005634">
    <property type="term" value="C:nucleus"/>
    <property type="evidence" value="ECO:0007669"/>
    <property type="project" value="UniProtKB-SubCell"/>
</dbReference>
<evidence type="ECO:0000256" key="17">
    <source>
        <dbReference type="ARBA" id="ARBA00023054"/>
    </source>
</evidence>
<feature type="region of interest" description="Disordered" evidence="23">
    <location>
        <begin position="5118"/>
        <end position="5196"/>
    </location>
</feature>
<comment type="caution">
    <text evidence="25">The sequence shown here is derived from an EMBL/GenBank/DDBJ whole genome shotgun (WGS) entry which is preliminary data.</text>
</comment>
<evidence type="ECO:0000256" key="8">
    <source>
        <dbReference type="ARBA" id="ARBA00022553"/>
    </source>
</evidence>
<dbReference type="SMART" id="SM00408">
    <property type="entry name" value="IGc2"/>
    <property type="match status" value="31"/>
</dbReference>
<feature type="domain" description="Ig-like" evidence="24">
    <location>
        <begin position="4126"/>
        <end position="4216"/>
    </location>
</feature>
<comment type="subcellular location">
    <subcellularLocation>
        <location evidence="3">Cytoplasm</location>
    </subcellularLocation>
    <subcellularLocation>
        <location evidence="2">Nucleus</location>
    </subcellularLocation>
</comment>
<feature type="domain" description="Ig-like" evidence="24">
    <location>
        <begin position="1956"/>
        <end position="2051"/>
    </location>
</feature>
<dbReference type="FunFam" id="2.60.40.10:FF:001272">
    <property type="entry name" value="titin isoform X1"/>
    <property type="match status" value="1"/>
</dbReference>
<dbReference type="GO" id="GO:0003007">
    <property type="term" value="P:heart morphogenesis"/>
    <property type="evidence" value="ECO:0007669"/>
    <property type="project" value="UniProtKB-ARBA"/>
</dbReference>
<evidence type="ECO:0000313" key="26">
    <source>
        <dbReference type="Proteomes" id="UP000281406"/>
    </source>
</evidence>
<evidence type="ECO:0000256" key="3">
    <source>
        <dbReference type="ARBA" id="ARBA00004496"/>
    </source>
</evidence>
<dbReference type="FunFam" id="2.60.40.10:FF:000050">
    <property type="entry name" value="Titin isoform B"/>
    <property type="match status" value="11"/>
</dbReference>
<evidence type="ECO:0000256" key="19">
    <source>
        <dbReference type="ARBA" id="ARBA00023242"/>
    </source>
</evidence>
<keyword evidence="10" id="KW-0479">Metal-binding</keyword>
<feature type="compositionally biased region" description="Polar residues" evidence="23">
    <location>
        <begin position="5262"/>
        <end position="5272"/>
    </location>
</feature>
<feature type="compositionally biased region" description="Basic and acidic residues" evidence="23">
    <location>
        <begin position="5510"/>
        <end position="5521"/>
    </location>
</feature>
<comment type="cofactor">
    <cofactor evidence="1">
        <name>Mg(2+)</name>
        <dbReference type="ChEBI" id="CHEBI:18420"/>
    </cofactor>
</comment>
<dbReference type="FunFam" id="2.60.40.10:FF:000981">
    <property type="entry name" value="Titin a"/>
    <property type="match status" value="1"/>
</dbReference>
<dbReference type="GO" id="GO:0031674">
    <property type="term" value="C:I band"/>
    <property type="evidence" value="ECO:0007669"/>
    <property type="project" value="UniProtKB-ARBA"/>
</dbReference>
<keyword evidence="15" id="KW-0460">Magnesium</keyword>
<dbReference type="OrthoDB" id="5969272at2759"/>
<feature type="domain" description="Ig-like" evidence="24">
    <location>
        <begin position="4321"/>
        <end position="4410"/>
    </location>
</feature>
<dbReference type="InterPro" id="IPR013783">
    <property type="entry name" value="Ig-like_fold"/>
</dbReference>
<dbReference type="FunFam" id="2.60.40.10:FF:000697">
    <property type="entry name" value="titin isoform X1"/>
    <property type="match status" value="1"/>
</dbReference>
<sequence>MSTQAPTFTQPLQSVVALEGSAATFEAQVSGNPVPEVSWFRDGQVLTAAALPGAQISFSDGRAVLMIPAVTAAHSGRFSVRATNGAGQATSTAELLVTAETAPPNIIQRLQSMTVRQGSQVRLDVRVTGIPTPVVKFYREGAEIQSSADFQIVQDGDLYSLLIAEAFPEDSGTYSVSASNSSGRTTSTAELLVQGEEVAVPAKKTKTFVSTSQISQTRQARVEKRMEASFESSAMMELEIEDGDLAHKTPPRIPPKPTSKSPTPPTGISKVAATRHQSPSPVRPVKAPIHTPHRPVKSPMTIHKQVTQAADVLPPWKQAGYVGESSYTSMTTGASYVQTSSTFVHKEQQWEGSFAMQQQASGVAVKEIFETAAIPSLTKEQVMPPTIVAGLKNVTVTEGESVSLECQISGHPTPAIMWFREDYRIENSIDFQITFENGYARLVIREAFAEDSGRFTCTATSEAGTISTSCYLLVKVSEDIESREDFSTVSEHIEMSAHERQVTVEVKEETMSEISAVSEHMEAGAGVAPFFVKKPTVQKLVEGDSIIFECQVGGSPKPHIYWKKSGIPLTTGYRYRVAYNKDTGACKLEISMTFADDAGEYTIFARNPLGEISASAMLLDEEAYELYVKKQEETFKTEVTTIIAEPKVAEMSAVVETVTEKEQMLMQRRMAQQTQMMQSFISEQITWYKDGKRIIHGGRYQMEVLQDGRASLRLPTVLAEDEGVYTALISNIKGNAVSSGKLYVETTVVTQTQLPQPGAVQRIRSTSPRSTSRSPGQSPARRLDETDEAQLERLYKPVFVQKPSSFKCSEGQTARFDLKVVGRPMPETYWFHNGQQVVNDYTHKIVVKEDGTQSMIVVPAMPQDSGEWTVVAQNRAGKTTVSVTLTVEAKENLVRPQFVEKLRNISVKEGTLVELAVKAIGNPLPDIVWLKNSDIISPHKHPHIRIEGGKGEAHFKIPSSTGSDSAWYTATAINKAGRDTTRCRVNIEVDAVQPQPEKKLVIPKGTYKAKEIAAPELEPLHLRYGQEQWEDGDLYDKEKQQKPHFKKKLTSVRLKRFGPAHFECRLTPIGDPTMIVEWLHDGKPLEAANRLRMVNEFGYCSLDYEAAYSRDSGVITCRATNKFGVDQTSATLIVKDEKSLVEESQLPEGRRGQRIDEIERIAHEGGPSGVTGDDNFEKTKPEIVLLPEPVRVMEGESAKFRCRVTGYPTPKVNWYLNGLLIRKSKRFRLQFDGIHYLEIVDTKSYDSGDVKVVAENPEGVTEHIVKFEIQQKEDFRSILRRAPEFKAPAPVPSQEHGRVSFEVVKAEKPSETSKEPKEVVKLRKTERVIREKLTEETEELKSKFKRRTQEGYYEAITAVDMKSRKKDESYEGMLKKRKEELLHHTKELGPDAEKKKEEEGKLTIPKIKPEKIVLSPSMEAPKIIERIQSQTVCLGDEVHFRCRVTGKPDPECQWFKNGILLEKSDRVYWYWPEDHVCELVIRNVLAEDSASVMVKAMNIAGETSSHAFLLVQGKQVISFTQLLEDQNAKEKDTMVTFECETNEPFVKVKWMKNNAEIFSGDKYRMHSDRKVHFLSVLMISMKDEAEYSCVVVDDDQIRTSASLFVEGAPLEIVKNLENTEVPETYSGEFECVLSREDAEGTWYFENKEITPSLKYVVSARRGRHSLSVKDVKKEDQGKYTFKVGDLKTSASLKMKVRPVTLMQGLSDLTICEGDIAQLEVRFSQENVEGSWMKNGQAISASNKIHMVIDKVTHKLLIEDASKDDAGMYSFVVPVQDISTKGKLTVQTIGFLAPLKDVSTVEGTKAVLEAKISAPDITSVKWFQNDKLVTASDRVQMVVKGSKQRLAINRTYASDEGKYKLIAGKVDSTCKLSVQPVSIVKHMEDCVCTETQNVTFKVEVSHPGIDALWTFKGQPLKAGPKYKIEGKGTHYSLTVLNAMKDEEGEYIFMAGEKESRAKLIVSGGAINRPLHDLTVAESQTAELECEVANPTTEGKWLKDGHSVDFSDNIISENNGAVRRLVIVITRPQDVGEYTYQVANSKTSGNLKVEAVKIRKTMKNQTVTETQEAVFSLELTHLDVKGSQWIKNGVEIHPSDKFEITVVGMVHTLKIKNCNTQDESVYGFKLGKLSANARLNVETIKIVKKPKDVTSLLGATASFELSLSHDDIPVKWMFNNQELKPSSNIKILSERKAHKLVIQSVESHLTGEYIAVVGHLHSSAHLHVEYLRVTKPMKNIEVPETHVATFECEVSHFNVPSTWLKNGVEIEMSEKFGIVVQGKLHQLKVMNASQEDISEYTFVCGNDKVSATLTVKPILITSMLQNLNAKEKDTVTFEVTVNYEGITYKWLKNGVEIRSSDRCQARCKQFTHSLTIRNVHFGDGGDYKFVAGSAETSAKLFVDVPEPPQIIRHMQPLSVEAGKPARFSVEVTGIPQPQVSWYKNSQALSSGFKCKFLREGNEHILLLIEVFPEDAAQYNCEAKNDYGVATSSASLNVEVSEVVSPDTVAPVSPPVIITSLQGTSAEEGESARFQCRVTGDDLKITWYCRDKEIVKSDNFRMSQFDDICQLEIFRAYVADAGEYTCVARNSGGMVSCSAVLTVNVPKVDEEASYEEAKVFSTSTISTEEDSCATSLHLKEKSKTFELQPESKLFSESLEKKPEKPVFVTKFSSAIATVGNTAKFTVIVSGFPKPFIQWYHNGQLIKSSSFYTFVQEKEEHTLVITKITKDLEGEYSCNASNRFGKSACTSYLHVNVKDIKKQEETIGQPPYFIKAIEHVQCAVGSHAVFEYTVTGVPLPDVQWYRDSNYIQPSKYCIIVNNKDGSGYLKILGIQQSDSGLYSCKASNPLGETSCSAKLIVFLRTVLTSEATELHSASLPEQVRTSLQQGHQMAYTIATEDRQTVASEQIENLHALDISAATVQMEQVTHQAAVLQSHDVQEGVKVAPAQPNPVVATPLKQLHMGAMISAVQENQSFSEQHCDHIVSPEVKELELSFETPSKLMSAISESTIPLSIVKAEDLIKSETEKIHTTLAPKVSVIGPQVEIKLPILREECTKIKSPEEVRSYKVTEGVKLLYTATSSENVALTECHTSELATVESIERLAEEEQAKPVLTSVSETEHTLLKEKPLEMHRPVEETAQLSKDPILKSALIIDEKNRLQADKTTEIPVLEHPFSVHSQKELDQVLNLQLISDQDTLLSEGRFTSEKPELELADVRKMPVLLHTVSSDDQKTVFYEQVTQLASKDTAMVVKPNVEVPAQLHLHSVQSKTTLCKEGLLSVEKSDEQKATQRQEKDCKFVATKEERVELTSDYAKGLDVSVKGLKIEHKTEARPLSVLQVVSQPVPLSKESPIASEVKPHSAIVQKEDWWNNMHAATVSESHSIEEGFTDSFKAVEKFTCKTDVEPKVPVQPLHVEEKAISTESCVALEAAEQDFAVQIQEGQSVRQSILMEEKLTLTGEMSEGFTRSEGTKINITTQPFEPLLVSESQESKTLPKELTFVIPVPKSHSLDIKQQLKMTLQSAVACDQPLILADVVQGLEVVEVKEVNVRMEPKCMMFTYLITTAGPPIEITVVFEGVYPQTAALKNELHAAFYSILNQEKPVFSSEQSNILKLDRPERLLASQASSYPLSTTILTENIEMFTTPKMQSAALQTEAQVSLQSAMTQRQTAILESEHHVTQKAVESKMEIHSFSETEHSEMKSISSEHYKREVCVSDITVDAPPRQITVEESMNVLIQKDKREEVLTEDILIKHLTEELLFEIPLKDITAEENSKVTLSVRIKGVKSVNWLLNGELIKSGKEFKCLKDNDSYTLVINKVIKVKHEGEYTCEAVSEAGKISSSSRLTVVSRVPPVFKKKICDMESTIGSPVKFECEIEETPNVTFKWFKSGSEIRQSDKFRIISWQSTSSLELLNPTKADSGEYSCRASNKHGSDTCSAKMNITEPALFVKKLTDLSNPLSKKLRLECTFTGAPKMFVTWYKDGKQLYASYRYNTKVTSDSCILECLHECNNETTGKYSCEVSNVYGTDICHAKVVAVTEPARFVKRLTDMAIPLSQKLRLQCTFIGAPKMFVTWYKDGKQLYASYRYNTRIIGNTCILECLHECNNETPGKYSCEVSNSFGTDICHANITTVTEPARFEQKLKDKRVAMSKKLKLQCTFTGAPKIFVTWYKDGKQIYASYRYNTQVVGNTCTLECLHQCTKDTPGKYSCEVSNSYGSDICHAEVTTVSERKIPPTFTKKPSEQIDDAEGKLVKLEGRVSGSQPLSVSWYKDNREIDTSDIYDISFKSNTAVMCLKKATVKDNGVYTCRASNEAGTASFQVVVNITEEKRPPTFDIPLKPVTVSVGERLNLSCHVCGSPPMKIQWMKDRREVTSSASTKMIFVDGTATLEINQTSKSDAGDYLCKATNNSGSEFSKAKVTIKDKAGAAPATAPAAPTTPQTVKKLDNLFFIEEPKSIHVVEKGTATFIAKVDGDPIPNVKWMKGKWRQIIHGGRINIQQKGQETKLEIKEVTKSDSGQYRCVASNKHGEIECSTDLNVDEKKESGPEVVKLKKTPSKQKSPKEDKDIDIVELLRNVDPKEYEKYARMYGITDFRGLLQAIEFLKKERGEESGRPPVTLLKDITDQTTQANKEAVFECEIKINYPEISLSWYKDTQKLETSDKYDIKLVGDRQILKIKNCQTNDQGNYRVVCGPHISSARLTVLADQIQFTKRIQNIVVNEHQSATFECELSFDNAVVTWYKDAWELKESLKYTFRCEGRRHFMIIRNVTSDDEELKKPVEETVTKHVVERTEEAPKKEPEDKKPVEEKVLSVKVTEQKEQPTRKALVEVKEIEAPKVKLDRKPEPALVAAEPPKKEASTLLQDESIKDYLPVLSEPSSVEPASQFKPTQSQPPDPVRKQEVTSAPPEVILEPRKPPPQEVSKTESVRNVEPSPKPSELPQADKADKKQVPPKSEPTPKISEPALDHKKEGHPEKVVEVKAAELPSEKKPVTKAKMETEMPPAKVFAVSEKKLDQISHTVEATQKIYMEEMVLKEEIVEESESMPHQPEEILSLQEHIVKMDVRNHSRESVTEKVKIVQTEVFRKPEPSFELIQIKEIPKTTLLKQEMHIENVETSPEAVMIPTIESSLKSQEIMSDKKKKTEDMPLQKRDDTPRKEMAIQREIEVHKKESIHLQQSVHENNRSQEETPQISPEITPLLKPKEKGTKLKEVRKVLQRVPTAEEKPVPEVPKPTVAPVEQKIISPPKEPTIEKEPSPVAPKPTETPIEKKVSPPTETTSTTQALLKQKSKIHVKEEEKLDMATIKKVTSRSKEQQEDHEVISLKSVNKIQLEEPPKESGQLLQKVEKSEIVGEEMVYSKAVTEVKLTSSYEVTKDTWSYENATKTEKISKGEEKKIEQYKDVWEQKGITPEIGGRDEENTGKQGTKVPKEEEPKIPQPSLKKVTKSISTEKEQETVKLKPVEKSDKAVVGQQKDSNIDRSKDSIGVQKHERLIKDEPVSKKKIEVTPIDQTAKESMMPKPAVAKDEISKEHEKFPKKAERILLQDEEPEIVTLKPSLKESHADVTPEKVTQEQKEKKPVDIKRPERPETHILKEPHIQVKEPGKSEKTFEEPEKIKKLESPHDHLPVKSTTTPEKTTQEVPKEEKAITKKHGIIPKDEVKKEEVSLKPVERKIIAQKTPSPKVDKPSPQVASLTKKSPKDDDKPAMAEKIGLPPKEMKGKEPGELKKTPSPKAEIPKPKPTESIPMERKSSAKSPKKISPKDSLESVILKKVAKTVSPKEEKTTQEPPLKTSEDKVPVVKELSPSVLHLQKIPTQQEEEVYEHEQEAVNDEDEETWGWELAPRGSYGSETFDDVLEDGAVETPGMGDKKARQTPSPGDAGRGRGKPGGGGDKPPGDSPFGFQLKAVPLKFVKELQDIVLQEAESIGSSAVFECQISPSTAITTWMKDGSNLRESPKHKFTSDGKDRKLQIIDVQLSDTGEYTCVAKLGNKEKTSTAKLVVEELPIKFTKNLEEETSVLKGQPMYLNCELSKDRDVVWKKNGIEIKEIPGKIQINIIGLQRAITIQDANDDDAGVYTCECENIKTQTNVKVIEIVRDWLVKPLRDQHVKPKATATFKGELFKDTPNWKWYKGNDEIPNEPTDKTEVKKEGKEITLTVKNAQPDDVAEYAVEVEGHRYAAKLTLGEREAEILKPLASVEVVEKTEANFDTEISEDDVPGEWKLGGQVLTRSPTCDIRSEGTKRFLTIKNVQLDQAGEVTYQALNAVTSAMLTVKELEMEFTVPLKDVTVHEKKQAKFECSINKDVPKVIWLKGSDIVTQGNKYEIIDDGKKHILIINNCGFEDEGEYSIEVLGKSSKAKLMVEEGDAYFTSKLQDFTAVEKDEVTFDCELSRDVPVKWFHNEIEIKASKMIMIKVEGKRRILNLKKVENKEKGVYVCDCGTDKTSANLNIEARDIKVVRPIYGVELFDGETARFEVEISEDDVHGQWKLKGEVLSSSPDVEIIEDGAKHTLTLYNCKVSQSGEVTFQGANAKCSANLKVKDLPISFVMPLSDVQVYEKDDARFEIELSREAKVVRWLKGSQELKADEKYEIHTERKRHILVVKSAAYEDEAKYMFEAEDKRTSAKLVIQGIRLEFVRPIKDVTVKERETAEFSIELSHEKVQVTWYKNDVRLHPSKVVHMSEDGKIHTLSFKEGEAYFTTKLQDYTAVEKDEVVLMCELSKSSAQVKWFKDGNEITPSKNILIKADGKKRILTVKKAEKANIGNYVCDCGSDKTTAKLNIEERDIKIVRPLYSVEVTETETARFETEISEEDVHGHWKLKGDALHQSADCEIKEEGTKHMLILYNVCMDMAGGVDFSAANAKSTAQLRVKARTIGLLRPLRDVTVTAGETATFDCELSYEDIPVEWFVGSTKMEPSDRVVTRVEGRLHSLTLRDVKMTEAGEVKLTAKDFVTQAKLTVNGN</sequence>
<dbReference type="CDD" id="cd00096">
    <property type="entry name" value="Ig"/>
    <property type="match status" value="9"/>
</dbReference>
<dbReference type="Pfam" id="PF18362">
    <property type="entry name" value="THB"/>
    <property type="match status" value="1"/>
</dbReference>
<keyword evidence="9" id="KW-0808">Transferase</keyword>
<feature type="domain" description="Ig-like" evidence="24">
    <location>
        <begin position="3936"/>
        <end position="4027"/>
    </location>
</feature>
<feature type="domain" description="Ig-like" evidence="24">
    <location>
        <begin position="646"/>
        <end position="738"/>
    </location>
</feature>
<keyword evidence="12" id="KW-0547">Nucleotide-binding</keyword>
<feature type="region of interest" description="Disordered" evidence="23">
    <location>
        <begin position="4533"/>
        <end position="4554"/>
    </location>
</feature>
<feature type="domain" description="Ig-like" evidence="24">
    <location>
        <begin position="4031"/>
        <end position="4121"/>
    </location>
</feature>
<dbReference type="Gene3D" id="2.60.40.10">
    <property type="entry name" value="Immunoglobulins"/>
    <property type="match status" value="46"/>
</dbReference>
<feature type="compositionally biased region" description="Basic and acidic residues" evidence="23">
    <location>
        <begin position="5436"/>
        <end position="5454"/>
    </location>
</feature>
<feature type="domain" description="Ig-like" evidence="24">
    <location>
        <begin position="896"/>
        <end position="986"/>
    </location>
</feature>
<dbReference type="GO" id="GO:0046872">
    <property type="term" value="F:metal ion binding"/>
    <property type="evidence" value="ECO:0007669"/>
    <property type="project" value="UniProtKB-KW"/>
</dbReference>
<feature type="domain" description="Ig-like" evidence="24">
    <location>
        <begin position="1609"/>
        <end position="1693"/>
    </location>
</feature>
<feature type="compositionally biased region" description="Basic and acidic residues" evidence="23">
    <location>
        <begin position="5624"/>
        <end position="5635"/>
    </location>
</feature>
<feature type="domain" description="Ig-like" evidence="24">
    <location>
        <begin position="4429"/>
        <end position="4527"/>
    </location>
</feature>
<dbReference type="InterPro" id="IPR036179">
    <property type="entry name" value="Ig-like_dom_sf"/>
</dbReference>
<keyword evidence="19" id="KW-0539">Nucleus</keyword>
<dbReference type="InterPro" id="IPR007110">
    <property type="entry name" value="Ig-like_dom"/>
</dbReference>
<comment type="catalytic activity">
    <reaction evidence="22">
        <text>L-seryl-[protein] + ATP = O-phospho-L-seryl-[protein] + ADP + H(+)</text>
        <dbReference type="Rhea" id="RHEA:17989"/>
        <dbReference type="Rhea" id="RHEA-COMP:9863"/>
        <dbReference type="Rhea" id="RHEA-COMP:11604"/>
        <dbReference type="ChEBI" id="CHEBI:15378"/>
        <dbReference type="ChEBI" id="CHEBI:29999"/>
        <dbReference type="ChEBI" id="CHEBI:30616"/>
        <dbReference type="ChEBI" id="CHEBI:83421"/>
        <dbReference type="ChEBI" id="CHEBI:456216"/>
        <dbReference type="EC" id="2.7.11.1"/>
    </reaction>
</comment>
<dbReference type="FunFam" id="2.60.40.10:FF:000779">
    <property type="entry name" value="Titin b"/>
    <property type="match status" value="1"/>
</dbReference>
<gene>
    <name evidence="25" type="ORF">DPX16_20966</name>
</gene>
<evidence type="ECO:0000256" key="18">
    <source>
        <dbReference type="ARBA" id="ARBA00023157"/>
    </source>
</evidence>
<feature type="compositionally biased region" description="Basic and acidic residues" evidence="23">
    <location>
        <begin position="5722"/>
        <end position="5738"/>
    </location>
</feature>
<feature type="domain" description="Ig-like" evidence="24">
    <location>
        <begin position="2658"/>
        <end position="2748"/>
    </location>
</feature>
<feature type="domain" description="Ig-like" evidence="24">
    <location>
        <begin position="6660"/>
        <end position="6765"/>
    </location>
</feature>
<dbReference type="FunFam" id="2.60.40.10:FF:000659">
    <property type="entry name" value="titin isoform X1"/>
    <property type="match status" value="1"/>
</dbReference>
<dbReference type="InterPro" id="IPR052385">
    <property type="entry name" value="Obscurin/Obscurin-like_Reg"/>
</dbReference>
<dbReference type="GO" id="GO:0045989">
    <property type="term" value="P:positive regulation of striated muscle contraction"/>
    <property type="evidence" value="ECO:0007669"/>
    <property type="project" value="UniProtKB-ARBA"/>
</dbReference>
<feature type="domain" description="Ig-like" evidence="24">
    <location>
        <begin position="797"/>
        <end position="886"/>
    </location>
</feature>
<dbReference type="SMART" id="SM00409">
    <property type="entry name" value="IG"/>
    <property type="match status" value="44"/>
</dbReference>
<keyword evidence="7" id="KW-0723">Serine/threonine-protein kinase</keyword>
<comment type="catalytic activity">
    <reaction evidence="21">
        <text>L-threonyl-[protein] + ATP = O-phospho-L-threonyl-[protein] + ADP + H(+)</text>
        <dbReference type="Rhea" id="RHEA:46608"/>
        <dbReference type="Rhea" id="RHEA-COMP:11060"/>
        <dbReference type="Rhea" id="RHEA-COMP:11605"/>
        <dbReference type="ChEBI" id="CHEBI:15378"/>
        <dbReference type="ChEBI" id="CHEBI:30013"/>
        <dbReference type="ChEBI" id="CHEBI:30616"/>
        <dbReference type="ChEBI" id="CHEBI:61977"/>
        <dbReference type="ChEBI" id="CHEBI:456216"/>
        <dbReference type="EC" id="2.7.11.1"/>
    </reaction>
</comment>
<keyword evidence="8" id="KW-0597">Phosphoprotein</keyword>
<evidence type="ECO:0000256" key="7">
    <source>
        <dbReference type="ARBA" id="ARBA00022527"/>
    </source>
</evidence>
<dbReference type="FunFam" id="2.60.40.10:FF:001382">
    <property type="entry name" value="titin isoform X1"/>
    <property type="match status" value="1"/>
</dbReference>
<dbReference type="FunFam" id="2.60.40.10:FF:000214">
    <property type="entry name" value="titin isoform X1"/>
    <property type="match status" value="2"/>
</dbReference>
<keyword evidence="20" id="KW-0393">Immunoglobulin domain</keyword>
<feature type="domain" description="Ig-like" evidence="24">
    <location>
        <begin position="4604"/>
        <end position="4677"/>
    </location>
</feature>
<feature type="region of interest" description="Disordered" evidence="23">
    <location>
        <begin position="5394"/>
        <end position="5521"/>
    </location>
</feature>
<feature type="compositionally biased region" description="Basic and acidic residues" evidence="23">
    <location>
        <begin position="5463"/>
        <end position="5492"/>
    </location>
</feature>
<keyword evidence="11" id="KW-0677">Repeat</keyword>
<dbReference type="FunFam" id="2.60.40.10:FF:001342">
    <property type="entry name" value="titin isoform X1"/>
    <property type="match status" value="1"/>
</dbReference>
<feature type="compositionally biased region" description="Basic and acidic residues" evidence="23">
    <location>
        <begin position="5703"/>
        <end position="5715"/>
    </location>
</feature>
<dbReference type="FunFam" id="2.60.40.10:FF:000800">
    <property type="entry name" value="Cardiac titin"/>
    <property type="match status" value="1"/>
</dbReference>
<feature type="domain" description="Ig-like" evidence="24">
    <location>
        <begin position="1698"/>
        <end position="1784"/>
    </location>
</feature>
<feature type="domain" description="Ig-like" evidence="24">
    <location>
        <begin position="385"/>
        <end position="467"/>
    </location>
</feature>
<evidence type="ECO:0000256" key="20">
    <source>
        <dbReference type="ARBA" id="ARBA00023319"/>
    </source>
</evidence>
<evidence type="ECO:0000259" key="24">
    <source>
        <dbReference type="PROSITE" id="PS50835"/>
    </source>
</evidence>
<feature type="domain" description="Ig-like" evidence="24">
    <location>
        <begin position="1421"/>
        <end position="1510"/>
    </location>
</feature>
<dbReference type="GO" id="GO:0005516">
    <property type="term" value="F:calmodulin binding"/>
    <property type="evidence" value="ECO:0007669"/>
    <property type="project" value="UniProtKB-KW"/>
</dbReference>
<dbReference type="FunFam" id="2.60.40.10:FF:000148">
    <property type="entry name" value="titin isoform X1"/>
    <property type="match status" value="4"/>
</dbReference>
<keyword evidence="16" id="KW-0112">Calmodulin-binding</keyword>
<dbReference type="GO" id="GO:0004674">
    <property type="term" value="F:protein serine/threonine kinase activity"/>
    <property type="evidence" value="ECO:0007669"/>
    <property type="project" value="UniProtKB-KW"/>
</dbReference>
<feature type="compositionally biased region" description="Basic and acidic residues" evidence="23">
    <location>
        <begin position="5124"/>
        <end position="5161"/>
    </location>
</feature>
<evidence type="ECO:0000256" key="23">
    <source>
        <dbReference type="SAM" id="MobiDB-lite"/>
    </source>
</evidence>
<feature type="domain" description="Ig-like" evidence="24">
    <location>
        <begin position="1181"/>
        <end position="1268"/>
    </location>
</feature>
<evidence type="ECO:0000256" key="14">
    <source>
        <dbReference type="ARBA" id="ARBA00022840"/>
    </source>
</evidence>
<feature type="compositionally biased region" description="Acidic residues" evidence="23">
    <location>
        <begin position="5838"/>
        <end position="5847"/>
    </location>
</feature>
<feature type="domain" description="Ig-like" evidence="24">
    <location>
        <begin position="5895"/>
        <end position="5987"/>
    </location>
</feature>
<evidence type="ECO:0000256" key="4">
    <source>
        <dbReference type="ARBA" id="ARBA00006692"/>
    </source>
</evidence>
<accession>A0A3N0YW34</accession>
<dbReference type="FunFam" id="2.60.40.10:FF:000147">
    <property type="entry name" value="Myosin light chain kinase"/>
    <property type="match status" value="1"/>
</dbReference>
<evidence type="ECO:0000256" key="9">
    <source>
        <dbReference type="ARBA" id="ARBA00022679"/>
    </source>
</evidence>
<dbReference type="EMBL" id="RJVU01020258">
    <property type="protein sequence ID" value="ROL50399.1"/>
    <property type="molecule type" value="Genomic_DNA"/>
</dbReference>
<dbReference type="FunFam" id="2.60.40.10:FF:001328">
    <property type="entry name" value="titin isoform X1"/>
    <property type="match status" value="1"/>
</dbReference>
<feature type="compositionally biased region" description="Basic and acidic residues" evidence="23">
    <location>
        <begin position="5685"/>
        <end position="5694"/>
    </location>
</feature>
<evidence type="ECO:0000256" key="16">
    <source>
        <dbReference type="ARBA" id="ARBA00022860"/>
    </source>
</evidence>
<evidence type="ECO:0000256" key="6">
    <source>
        <dbReference type="ARBA" id="ARBA00022490"/>
    </source>
</evidence>
<feature type="domain" description="Ig-like" evidence="24">
    <location>
        <begin position="6"/>
        <end position="98"/>
    </location>
</feature>
<evidence type="ECO:0000256" key="13">
    <source>
        <dbReference type="ARBA" id="ARBA00022777"/>
    </source>
</evidence>
<dbReference type="EC" id="2.7.11.1" evidence="5"/>
<dbReference type="FunFam" id="2.60.40.10:FF:001385">
    <property type="entry name" value="titin isoform X1"/>
    <property type="match status" value="1"/>
</dbReference>
<dbReference type="GO" id="GO:0060298">
    <property type="term" value="P:positive regulation of sarcomere organization"/>
    <property type="evidence" value="ECO:0007669"/>
    <property type="project" value="UniProtKB-ARBA"/>
</dbReference>
<evidence type="ECO:0000256" key="5">
    <source>
        <dbReference type="ARBA" id="ARBA00012513"/>
    </source>
</evidence>
<dbReference type="FunFam" id="2.60.40.10:FF:000022">
    <property type="entry name" value="Cardiac titin"/>
    <property type="match status" value="2"/>
</dbReference>
<dbReference type="InterPro" id="IPR013098">
    <property type="entry name" value="Ig_I-set"/>
</dbReference>
<keyword evidence="18" id="KW-1015">Disulfide bond</keyword>
<dbReference type="FunFam" id="2.60.40.10:FF:000714">
    <property type="entry name" value="Titin novex-3"/>
    <property type="match status" value="2"/>
</dbReference>
<feature type="region of interest" description="Disordered" evidence="23">
    <location>
        <begin position="245"/>
        <end position="297"/>
    </location>
</feature>
<evidence type="ECO:0000256" key="1">
    <source>
        <dbReference type="ARBA" id="ARBA00001946"/>
    </source>
</evidence>
<feature type="domain" description="Ig-like" evidence="24">
    <location>
        <begin position="529"/>
        <end position="619"/>
    </location>
</feature>
<feature type="compositionally biased region" description="Acidic residues" evidence="23">
    <location>
        <begin position="5804"/>
        <end position="5824"/>
    </location>
</feature>
<evidence type="ECO:0000256" key="21">
    <source>
        <dbReference type="ARBA" id="ARBA00047899"/>
    </source>
</evidence>
<dbReference type="FunFam" id="2.60.40.10:FF:000107">
    <property type="entry name" value="Myosin, light chain kinase a"/>
    <property type="match status" value="5"/>
</dbReference>
<feature type="domain" description="Ig-like" evidence="24">
    <location>
        <begin position="1514"/>
        <end position="1600"/>
    </location>
</feature>
<proteinExistence type="inferred from homology"/>
<evidence type="ECO:0000256" key="15">
    <source>
        <dbReference type="ARBA" id="ARBA00022842"/>
    </source>
</evidence>
<evidence type="ECO:0000256" key="11">
    <source>
        <dbReference type="ARBA" id="ARBA00022737"/>
    </source>
</evidence>
<feature type="domain" description="Ig-like" evidence="24">
    <location>
        <begin position="2402"/>
        <end position="2490"/>
    </location>
</feature>
<name>A0A3N0YW34_ANAGA</name>
<dbReference type="InterPro" id="IPR003599">
    <property type="entry name" value="Ig_sub"/>
</dbReference>
<protein>
    <recommendedName>
        <fullName evidence="5">non-specific serine/threonine protein kinase</fullName>
        <ecNumber evidence="5">2.7.11.1</ecNumber>
    </recommendedName>
</protein>
<organism evidence="25 26">
    <name type="scientific">Anabarilius grahami</name>
    <name type="common">Kanglang fish</name>
    <name type="synonym">Barilius grahami</name>
    <dbReference type="NCBI Taxonomy" id="495550"/>
    <lineage>
        <taxon>Eukaryota</taxon>
        <taxon>Metazoa</taxon>
        <taxon>Chordata</taxon>
        <taxon>Craniata</taxon>
        <taxon>Vertebrata</taxon>
        <taxon>Euteleostomi</taxon>
        <taxon>Actinopterygii</taxon>
        <taxon>Neopterygii</taxon>
        <taxon>Teleostei</taxon>
        <taxon>Ostariophysi</taxon>
        <taxon>Cypriniformes</taxon>
        <taxon>Xenocyprididae</taxon>
        <taxon>Xenocypridinae</taxon>
        <taxon>Xenocypridinae incertae sedis</taxon>
        <taxon>Anabarilius</taxon>
    </lineage>
</organism>
<feature type="domain" description="Ig-like" evidence="24">
    <location>
        <begin position="2311"/>
        <end position="2395"/>
    </location>
</feature>
<dbReference type="PROSITE" id="PS50835">
    <property type="entry name" value="IG_LIKE"/>
    <property type="match status" value="31"/>
</dbReference>
<evidence type="ECO:0000256" key="12">
    <source>
        <dbReference type="ARBA" id="ARBA00022741"/>
    </source>
</evidence>
<keyword evidence="14" id="KW-0067">ATP-binding</keyword>
<feature type="domain" description="Ig-like" evidence="24">
    <location>
        <begin position="4225"/>
        <end position="4314"/>
    </location>
</feature>